<feature type="compositionally biased region" description="Polar residues" evidence="1">
    <location>
        <begin position="28"/>
        <end position="37"/>
    </location>
</feature>
<proteinExistence type="predicted"/>
<evidence type="ECO:0000256" key="1">
    <source>
        <dbReference type="SAM" id="MobiDB-lite"/>
    </source>
</evidence>
<feature type="compositionally biased region" description="Basic and acidic residues" evidence="1">
    <location>
        <begin position="98"/>
        <end position="112"/>
    </location>
</feature>
<sequence length="112" mass="12740">MSNQADSSSHQTSIPNPNHKKSRMETRSPLTAQALPQTGYQGGLNVLHYATNRVYSVDGRKLENNRDMRNFIVPNGLPYQSMQFNNSSTLENTISKRNNLDRKTEMPQDDSR</sequence>
<gene>
    <name evidence="2" type="ORF">EANT1437_LOCUS1919</name>
</gene>
<reference evidence="2" key="1">
    <citation type="submission" date="2021-01" db="EMBL/GenBank/DDBJ databases">
        <authorList>
            <person name="Corre E."/>
            <person name="Pelletier E."/>
            <person name="Niang G."/>
            <person name="Scheremetjew M."/>
            <person name="Finn R."/>
            <person name="Kale V."/>
            <person name="Holt S."/>
            <person name="Cochrane G."/>
            <person name="Meng A."/>
            <person name="Brown T."/>
            <person name="Cohen L."/>
        </authorList>
    </citation>
    <scope>NUCLEOTIDE SEQUENCE</scope>
    <source>
        <strain evidence="2">CCMP1452</strain>
    </source>
</reference>
<feature type="region of interest" description="Disordered" evidence="1">
    <location>
        <begin position="90"/>
        <end position="112"/>
    </location>
</feature>
<organism evidence="2">
    <name type="scientific">Eucampia antarctica</name>
    <dbReference type="NCBI Taxonomy" id="49252"/>
    <lineage>
        <taxon>Eukaryota</taxon>
        <taxon>Sar</taxon>
        <taxon>Stramenopiles</taxon>
        <taxon>Ochrophyta</taxon>
        <taxon>Bacillariophyta</taxon>
        <taxon>Mediophyceae</taxon>
        <taxon>Biddulphiophycidae</taxon>
        <taxon>Hemiaulales</taxon>
        <taxon>Hemiaulaceae</taxon>
        <taxon>Eucampia</taxon>
    </lineage>
</organism>
<dbReference type="EMBL" id="HBHI01003817">
    <property type="protein sequence ID" value="CAD9658117.1"/>
    <property type="molecule type" value="Transcribed_RNA"/>
</dbReference>
<dbReference type="AlphaFoldDB" id="A0A7S2R2V7"/>
<feature type="compositionally biased region" description="Polar residues" evidence="1">
    <location>
        <begin position="1"/>
        <end position="16"/>
    </location>
</feature>
<accession>A0A7S2R2V7</accession>
<feature type="region of interest" description="Disordered" evidence="1">
    <location>
        <begin position="1"/>
        <end position="37"/>
    </location>
</feature>
<evidence type="ECO:0000313" key="2">
    <source>
        <dbReference type="EMBL" id="CAD9658117.1"/>
    </source>
</evidence>
<name>A0A7S2R2V7_9STRA</name>
<protein>
    <submittedName>
        <fullName evidence="2">Uncharacterized protein</fullName>
    </submittedName>
</protein>